<dbReference type="Proteomes" id="UP000198867">
    <property type="component" value="Unassembled WGS sequence"/>
</dbReference>
<feature type="domain" description="N-acetyltransferase" evidence="3">
    <location>
        <begin position="3"/>
        <end position="171"/>
    </location>
</feature>
<evidence type="ECO:0000313" key="4">
    <source>
        <dbReference type="EMBL" id="SFN42405.1"/>
    </source>
</evidence>
<dbReference type="InterPro" id="IPR000182">
    <property type="entry name" value="GNAT_dom"/>
</dbReference>
<dbReference type="GO" id="GO:0016747">
    <property type="term" value="F:acyltransferase activity, transferring groups other than amino-acyl groups"/>
    <property type="evidence" value="ECO:0007669"/>
    <property type="project" value="InterPro"/>
</dbReference>
<accession>A0A1I4YWK3</accession>
<dbReference type="CDD" id="cd04301">
    <property type="entry name" value="NAT_SF"/>
    <property type="match status" value="1"/>
</dbReference>
<organism evidence="4 5">
    <name type="scientific">Mycetocola miduiensis</name>
    <dbReference type="NCBI Taxonomy" id="995034"/>
    <lineage>
        <taxon>Bacteria</taxon>
        <taxon>Bacillati</taxon>
        <taxon>Actinomycetota</taxon>
        <taxon>Actinomycetes</taxon>
        <taxon>Micrococcales</taxon>
        <taxon>Microbacteriaceae</taxon>
        <taxon>Mycetocola</taxon>
    </lineage>
</organism>
<proteinExistence type="predicted"/>
<dbReference type="EMBL" id="FOVM01000001">
    <property type="protein sequence ID" value="SFN42405.1"/>
    <property type="molecule type" value="Genomic_DNA"/>
</dbReference>
<evidence type="ECO:0000256" key="1">
    <source>
        <dbReference type="ARBA" id="ARBA00022679"/>
    </source>
</evidence>
<name>A0A1I4YWK3_9MICO</name>
<dbReference type="AlphaFoldDB" id="A0A1I4YWK3"/>
<reference evidence="5" key="1">
    <citation type="submission" date="2016-10" db="EMBL/GenBank/DDBJ databases">
        <authorList>
            <person name="Varghese N."/>
            <person name="Submissions S."/>
        </authorList>
    </citation>
    <scope>NUCLEOTIDE SEQUENCE [LARGE SCALE GENOMIC DNA]</scope>
    <source>
        <strain evidence="5">CGMCC 1.11101</strain>
    </source>
</reference>
<gene>
    <name evidence="4" type="ORF">SAMN05216219_0570</name>
</gene>
<protein>
    <submittedName>
        <fullName evidence="4">Ribosomal protein S18 acetylase RimI</fullName>
    </submittedName>
</protein>
<dbReference type="GO" id="GO:0005840">
    <property type="term" value="C:ribosome"/>
    <property type="evidence" value="ECO:0007669"/>
    <property type="project" value="UniProtKB-KW"/>
</dbReference>
<keyword evidence="4" id="KW-0687">Ribonucleoprotein</keyword>
<keyword evidence="2" id="KW-0012">Acyltransferase</keyword>
<evidence type="ECO:0000256" key="2">
    <source>
        <dbReference type="ARBA" id="ARBA00023315"/>
    </source>
</evidence>
<dbReference type="SUPFAM" id="SSF55729">
    <property type="entry name" value="Acyl-CoA N-acyltransferases (Nat)"/>
    <property type="match status" value="1"/>
</dbReference>
<keyword evidence="4" id="KW-0689">Ribosomal protein</keyword>
<dbReference type="Pfam" id="PF00583">
    <property type="entry name" value="Acetyltransf_1"/>
    <property type="match status" value="1"/>
</dbReference>
<dbReference type="OrthoDB" id="5243635at2"/>
<dbReference type="STRING" id="995034.SAMN05216219_0570"/>
<sequence length="174" mass="19638">MAVLLREPSLEDAADLGRVHQQCWVETYEDLVPREFWEHSTEARRIGMWERMLRRQEPQRRLVVAEVDGSIVGFALAGVAVSREHPDVPPAEALEVRMLYLKRSFHGSGIGQQLLDAVLFAGEAAQLWVAEQNPRAQAFYRRNGFTPDGSRDKRPHQGADLTAIRMLRPASPVG</sequence>
<dbReference type="PANTHER" id="PTHR43877">
    <property type="entry name" value="AMINOALKYLPHOSPHONATE N-ACETYLTRANSFERASE-RELATED-RELATED"/>
    <property type="match status" value="1"/>
</dbReference>
<keyword evidence="5" id="KW-1185">Reference proteome</keyword>
<dbReference type="InterPro" id="IPR016181">
    <property type="entry name" value="Acyl_CoA_acyltransferase"/>
</dbReference>
<keyword evidence="1" id="KW-0808">Transferase</keyword>
<dbReference type="InterPro" id="IPR050832">
    <property type="entry name" value="Bact_Acetyltransf"/>
</dbReference>
<dbReference type="PROSITE" id="PS51186">
    <property type="entry name" value="GNAT"/>
    <property type="match status" value="1"/>
</dbReference>
<dbReference type="Gene3D" id="3.40.630.30">
    <property type="match status" value="1"/>
</dbReference>
<dbReference type="RefSeq" id="WP_090708593.1">
    <property type="nucleotide sequence ID" value="NZ_FOVM01000001.1"/>
</dbReference>
<evidence type="ECO:0000313" key="5">
    <source>
        <dbReference type="Proteomes" id="UP000198867"/>
    </source>
</evidence>
<evidence type="ECO:0000259" key="3">
    <source>
        <dbReference type="PROSITE" id="PS51186"/>
    </source>
</evidence>